<dbReference type="AlphaFoldDB" id="A0AAE0Z8A1"/>
<comment type="caution">
    <text evidence="1">The sequence shown here is derived from an EMBL/GenBank/DDBJ whole genome shotgun (WGS) entry which is preliminary data.</text>
</comment>
<proteinExistence type="predicted"/>
<dbReference type="EMBL" id="JAWDGP010004422">
    <property type="protein sequence ID" value="KAK3764628.1"/>
    <property type="molecule type" value="Genomic_DNA"/>
</dbReference>
<dbReference type="Proteomes" id="UP001283361">
    <property type="component" value="Unassembled WGS sequence"/>
</dbReference>
<sequence length="119" mass="12507">MMDYIPQGNEDGNKYRLALDRLCSSRHSQILELVSPSQEKGLTVCGGGGSSYSSVIHTPVSRHHHHHPDCLTVCGGGGGGSSYSSVIHTLVSRHHHHHPDCLTVCVAAAAAATAVSSTL</sequence>
<accession>A0AAE0Z8A1</accession>
<name>A0AAE0Z8A1_9GAST</name>
<evidence type="ECO:0000313" key="2">
    <source>
        <dbReference type="Proteomes" id="UP001283361"/>
    </source>
</evidence>
<protein>
    <submittedName>
        <fullName evidence="1">Uncharacterized protein</fullName>
    </submittedName>
</protein>
<evidence type="ECO:0000313" key="1">
    <source>
        <dbReference type="EMBL" id="KAK3764628.1"/>
    </source>
</evidence>
<reference evidence="1" key="1">
    <citation type="journal article" date="2023" name="G3 (Bethesda)">
        <title>A reference genome for the long-term kleptoplast-retaining sea slug Elysia crispata morphotype clarki.</title>
        <authorList>
            <person name="Eastman K.E."/>
            <person name="Pendleton A.L."/>
            <person name="Shaikh M.A."/>
            <person name="Suttiyut T."/>
            <person name="Ogas R."/>
            <person name="Tomko P."/>
            <person name="Gavelis G."/>
            <person name="Widhalm J.R."/>
            <person name="Wisecaver J.H."/>
        </authorList>
    </citation>
    <scope>NUCLEOTIDE SEQUENCE</scope>
    <source>
        <strain evidence="1">ECLA1</strain>
    </source>
</reference>
<gene>
    <name evidence="1" type="ORF">RRG08_008505</name>
</gene>
<organism evidence="1 2">
    <name type="scientific">Elysia crispata</name>
    <name type="common">lettuce slug</name>
    <dbReference type="NCBI Taxonomy" id="231223"/>
    <lineage>
        <taxon>Eukaryota</taxon>
        <taxon>Metazoa</taxon>
        <taxon>Spiralia</taxon>
        <taxon>Lophotrochozoa</taxon>
        <taxon>Mollusca</taxon>
        <taxon>Gastropoda</taxon>
        <taxon>Heterobranchia</taxon>
        <taxon>Euthyneura</taxon>
        <taxon>Panpulmonata</taxon>
        <taxon>Sacoglossa</taxon>
        <taxon>Placobranchoidea</taxon>
        <taxon>Plakobranchidae</taxon>
        <taxon>Elysia</taxon>
    </lineage>
</organism>
<keyword evidence="2" id="KW-1185">Reference proteome</keyword>